<dbReference type="GO" id="GO:0016018">
    <property type="term" value="F:cyclosporin A binding"/>
    <property type="evidence" value="ECO:0007669"/>
    <property type="project" value="TreeGrafter"/>
</dbReference>
<protein>
    <recommendedName>
        <fullName evidence="1">Peptidyl-prolyl cis-trans isomerase</fullName>
        <shortName evidence="1">PPIase</shortName>
        <ecNumber evidence="1">5.2.1.8</ecNumber>
    </recommendedName>
</protein>
<proteinExistence type="inferred from homology"/>
<dbReference type="PRINTS" id="PR00153">
    <property type="entry name" value="CSAPPISMRASE"/>
</dbReference>
<name>A0A976QWE8_THEOR</name>
<keyword evidence="1" id="KW-0697">Rotamase</keyword>
<evidence type="ECO:0000313" key="4">
    <source>
        <dbReference type="Proteomes" id="UP000244811"/>
    </source>
</evidence>
<comment type="catalytic activity">
    <reaction evidence="1">
        <text>[protein]-peptidylproline (omega=180) = [protein]-peptidylproline (omega=0)</text>
        <dbReference type="Rhea" id="RHEA:16237"/>
        <dbReference type="Rhea" id="RHEA-COMP:10747"/>
        <dbReference type="Rhea" id="RHEA-COMP:10748"/>
        <dbReference type="ChEBI" id="CHEBI:83833"/>
        <dbReference type="ChEBI" id="CHEBI:83834"/>
        <dbReference type="EC" id="5.2.1.8"/>
    </reaction>
</comment>
<dbReference type="EMBL" id="CP056069">
    <property type="protein sequence ID" value="UKK00136.2"/>
    <property type="molecule type" value="Genomic_DNA"/>
</dbReference>
<dbReference type="GO" id="GO:0003755">
    <property type="term" value="F:peptidyl-prolyl cis-trans isomerase activity"/>
    <property type="evidence" value="ECO:0007669"/>
    <property type="project" value="UniProtKB-UniRule"/>
</dbReference>
<dbReference type="InterPro" id="IPR029000">
    <property type="entry name" value="Cyclophilin-like_dom_sf"/>
</dbReference>
<dbReference type="PROSITE" id="PS50072">
    <property type="entry name" value="CSA_PPIASE_2"/>
    <property type="match status" value="1"/>
</dbReference>
<dbReference type="Gene3D" id="2.40.100.10">
    <property type="entry name" value="Cyclophilin-like"/>
    <property type="match status" value="1"/>
</dbReference>
<feature type="domain" description="PPIase cyclophilin-type" evidence="2">
    <location>
        <begin position="65"/>
        <end position="226"/>
    </location>
</feature>
<sequence>MIKRNLFLPFQLFKFAYKRFSNLSYRAKIYLGLLTTGAIVWPKYNKAPSIKSENIHKRAITDYVYMDIAMDNVYLGRILIGLYGRLLPLTVENFISMCEGFVVKDKKIGYLNTRFDKIMPNTAIVGGKLFNNKGQLDSCTIYGRRMPEESFDTSFIQEGDVAMLSDGPLGVSSRFFITLTRNPGFQQKSVVVGTVVKGMKLIRMIGDGARKDGIPNRDIRIIGCGLYNGPENGPKSFLNV</sequence>
<evidence type="ECO:0000259" key="2">
    <source>
        <dbReference type="PROSITE" id="PS50072"/>
    </source>
</evidence>
<comment type="similarity">
    <text evidence="1">Belongs to the cyclophilin-type PPIase family.</text>
</comment>
<evidence type="ECO:0000256" key="1">
    <source>
        <dbReference type="RuleBase" id="RU363019"/>
    </source>
</evidence>
<dbReference type="GO" id="GO:0006457">
    <property type="term" value="P:protein folding"/>
    <property type="evidence" value="ECO:0007669"/>
    <property type="project" value="TreeGrafter"/>
</dbReference>
<keyword evidence="1 3" id="KW-0413">Isomerase</keyword>
<comment type="function">
    <text evidence="1">PPIases accelerate the folding of proteins. It catalyzes the cis-trans isomerization of proline imidic peptide bonds in oligopeptides.</text>
</comment>
<organism evidence="3 4">
    <name type="scientific">Theileria orientalis</name>
    <dbReference type="NCBI Taxonomy" id="68886"/>
    <lineage>
        <taxon>Eukaryota</taxon>
        <taxon>Sar</taxon>
        <taxon>Alveolata</taxon>
        <taxon>Apicomplexa</taxon>
        <taxon>Aconoidasida</taxon>
        <taxon>Piroplasmida</taxon>
        <taxon>Theileriidae</taxon>
        <taxon>Theileria</taxon>
    </lineage>
</organism>
<dbReference type="Pfam" id="PF00160">
    <property type="entry name" value="Pro_isomerase"/>
    <property type="match status" value="1"/>
</dbReference>
<dbReference type="PANTHER" id="PTHR11071:SF561">
    <property type="entry name" value="PEPTIDYL-PROLYL CIS-TRANS ISOMERASE D-RELATED"/>
    <property type="match status" value="1"/>
</dbReference>
<evidence type="ECO:0000313" key="3">
    <source>
        <dbReference type="EMBL" id="UKK00136.2"/>
    </source>
</evidence>
<dbReference type="GO" id="GO:0005737">
    <property type="term" value="C:cytoplasm"/>
    <property type="evidence" value="ECO:0007669"/>
    <property type="project" value="TreeGrafter"/>
</dbReference>
<gene>
    <name evidence="3" type="ORF">MACK_000206</name>
</gene>
<dbReference type="SUPFAM" id="SSF50891">
    <property type="entry name" value="Cyclophilin-like"/>
    <property type="match status" value="1"/>
</dbReference>
<reference evidence="3" key="1">
    <citation type="submission" date="2022-07" db="EMBL/GenBank/DDBJ databases">
        <title>Evaluation of T. orientalis genome assembly methods using nanopore sequencing and analysis of variation between genomes.</title>
        <authorList>
            <person name="Yam J."/>
            <person name="Micallef M.L."/>
            <person name="Liu M."/>
            <person name="Djordjevic S.P."/>
            <person name="Bogema D.R."/>
            <person name="Jenkins C."/>
        </authorList>
    </citation>
    <scope>NUCLEOTIDE SEQUENCE</scope>
    <source>
        <strain evidence="3">Goon Nure</strain>
    </source>
</reference>
<dbReference type="Proteomes" id="UP000244811">
    <property type="component" value="Chromosome 1"/>
</dbReference>
<dbReference type="EC" id="5.2.1.8" evidence="1"/>
<dbReference type="PANTHER" id="PTHR11071">
    <property type="entry name" value="PEPTIDYL-PROLYL CIS-TRANS ISOMERASE"/>
    <property type="match status" value="1"/>
</dbReference>
<accession>A0A976QWE8</accession>
<dbReference type="AlphaFoldDB" id="A0A976QWE8"/>
<dbReference type="InterPro" id="IPR002130">
    <property type="entry name" value="Cyclophilin-type_PPIase_dom"/>
</dbReference>